<dbReference type="RefSeq" id="WP_069938455.1">
    <property type="nucleotide sequence ID" value="NZ_MAMP01000021.1"/>
</dbReference>
<evidence type="ECO:0000313" key="2">
    <source>
        <dbReference type="Proteomes" id="UP000095658"/>
    </source>
</evidence>
<organism evidence="1 2">
    <name type="scientific">Domibacillus iocasae</name>
    <dbReference type="NCBI Taxonomy" id="1714016"/>
    <lineage>
        <taxon>Bacteria</taxon>
        <taxon>Bacillati</taxon>
        <taxon>Bacillota</taxon>
        <taxon>Bacilli</taxon>
        <taxon>Bacillales</taxon>
        <taxon>Bacillaceae</taxon>
        <taxon>Domibacillus</taxon>
    </lineage>
</organism>
<sequence length="81" mass="9044">MDQDPFKKESHLRTKLDEYHVDIPDFPMKAKGWDWFIHLLASPTKDPLDPLVSTTSGVMTLKIAPAVGTAGLVIGQALFFF</sequence>
<reference evidence="1 2" key="1">
    <citation type="submission" date="2016-06" db="EMBL/GenBank/DDBJ databases">
        <title>Domibacillus iocasae genome sequencing.</title>
        <authorList>
            <person name="Verma A."/>
            <person name="Pal Y."/>
            <person name="Ojha A.K."/>
            <person name="Krishnamurthi S."/>
        </authorList>
    </citation>
    <scope>NUCLEOTIDE SEQUENCE [LARGE SCALE GENOMIC DNA]</scope>
    <source>
        <strain evidence="1 2">DSM 29979</strain>
    </source>
</reference>
<proteinExistence type="predicted"/>
<dbReference type="AlphaFoldDB" id="A0A1E7DP18"/>
<gene>
    <name evidence="1" type="ORF">BA724_06055</name>
</gene>
<protein>
    <submittedName>
        <fullName evidence="1">Uncharacterized protein</fullName>
    </submittedName>
</protein>
<accession>A0A1E7DP18</accession>
<evidence type="ECO:0000313" key="1">
    <source>
        <dbReference type="EMBL" id="OES44832.1"/>
    </source>
</evidence>
<dbReference type="OrthoDB" id="2736366at2"/>
<name>A0A1E7DP18_9BACI</name>
<dbReference type="EMBL" id="MAMP01000021">
    <property type="protein sequence ID" value="OES44832.1"/>
    <property type="molecule type" value="Genomic_DNA"/>
</dbReference>
<keyword evidence="2" id="KW-1185">Reference proteome</keyword>
<dbReference type="Proteomes" id="UP000095658">
    <property type="component" value="Unassembled WGS sequence"/>
</dbReference>
<comment type="caution">
    <text evidence="1">The sequence shown here is derived from an EMBL/GenBank/DDBJ whole genome shotgun (WGS) entry which is preliminary data.</text>
</comment>